<dbReference type="eggNOG" id="KOG0640">
    <property type="taxonomic scope" value="Eukaryota"/>
</dbReference>
<dbReference type="SMART" id="SM00320">
    <property type="entry name" value="WD40"/>
    <property type="match status" value="1"/>
</dbReference>
<dbReference type="STRING" id="3641.A0A061GCR6"/>
<dbReference type="AlphaFoldDB" id="A0A061GCR6"/>
<dbReference type="Gene3D" id="2.130.10.10">
    <property type="entry name" value="YVTN repeat-like/Quinoprotein amine dehydrogenase"/>
    <property type="match status" value="1"/>
</dbReference>
<organism evidence="6 7">
    <name type="scientific">Theobroma cacao</name>
    <name type="common">Cacao</name>
    <name type="synonym">Cocoa</name>
    <dbReference type="NCBI Taxonomy" id="3641"/>
    <lineage>
        <taxon>Eukaryota</taxon>
        <taxon>Viridiplantae</taxon>
        <taxon>Streptophyta</taxon>
        <taxon>Embryophyta</taxon>
        <taxon>Tracheophyta</taxon>
        <taxon>Spermatophyta</taxon>
        <taxon>Magnoliopsida</taxon>
        <taxon>eudicotyledons</taxon>
        <taxon>Gunneridae</taxon>
        <taxon>Pentapetalae</taxon>
        <taxon>rosids</taxon>
        <taxon>malvids</taxon>
        <taxon>Malvales</taxon>
        <taxon>Malvaceae</taxon>
        <taxon>Byttnerioideae</taxon>
        <taxon>Theobroma</taxon>
    </lineage>
</organism>
<protein>
    <recommendedName>
        <fullName evidence="4">Cleavage stimulation factor 50 kDa subunit</fullName>
    </recommendedName>
</protein>
<dbReference type="PROSITE" id="PS50082">
    <property type="entry name" value="WD_REPEATS_2"/>
    <property type="match status" value="1"/>
</dbReference>
<dbReference type="Gramene" id="EOY24849">
    <property type="protein sequence ID" value="EOY24849"/>
    <property type="gene ID" value="TCM_016337"/>
</dbReference>
<evidence type="ECO:0000256" key="2">
    <source>
        <dbReference type="ARBA" id="ARBA00022664"/>
    </source>
</evidence>
<dbReference type="PANTHER" id="PTHR44133">
    <property type="entry name" value="CLEAVAGE STIMULATION FACTOR SUBUNIT 1"/>
    <property type="match status" value="1"/>
</dbReference>
<dbReference type="InParanoid" id="A0A061GCR6"/>
<dbReference type="InterPro" id="IPR011047">
    <property type="entry name" value="Quinoprotein_ADH-like_sf"/>
</dbReference>
<gene>
    <name evidence="6" type="ORF">TCM_016337</name>
</gene>
<sequence length="145" mass="16463">MIIQQHTCTIDVNTFQCYLSASPPEIGVNGAIYHVRYSSTGSMYVTASKDGAIRLWDGISHSWCTWSSRGHKCMFYEGSKNKKLYMLFVILLNGENMSCQKNIYNLLKHQFYLEKIDPVAINISPTTVPVPKIGTRSLNSTMRFL</sequence>
<proteinExistence type="predicted"/>
<dbReference type="InterPro" id="IPR044633">
    <property type="entry name" value="CstF1-like"/>
</dbReference>
<dbReference type="InterPro" id="IPR015943">
    <property type="entry name" value="WD40/YVTN_repeat-like_dom_sf"/>
</dbReference>
<keyword evidence="5" id="KW-0853">WD repeat</keyword>
<dbReference type="PANTHER" id="PTHR44133:SF2">
    <property type="entry name" value="CLEAVAGE STIMULATION FACTOR SUBUNIT 1"/>
    <property type="match status" value="1"/>
</dbReference>
<keyword evidence="3" id="KW-0539">Nucleus</keyword>
<evidence type="ECO:0000313" key="7">
    <source>
        <dbReference type="Proteomes" id="UP000026915"/>
    </source>
</evidence>
<dbReference type="GO" id="GO:0005848">
    <property type="term" value="C:mRNA cleavage stimulating factor complex"/>
    <property type="evidence" value="ECO:0007669"/>
    <property type="project" value="InterPro"/>
</dbReference>
<keyword evidence="2" id="KW-0507">mRNA processing</keyword>
<evidence type="ECO:0000256" key="5">
    <source>
        <dbReference type="PROSITE-ProRule" id="PRU00221"/>
    </source>
</evidence>
<dbReference type="EMBL" id="CM001881">
    <property type="protein sequence ID" value="EOY24849.1"/>
    <property type="molecule type" value="Genomic_DNA"/>
</dbReference>
<evidence type="ECO:0000256" key="4">
    <source>
        <dbReference type="ARBA" id="ARBA00029851"/>
    </source>
</evidence>
<comment type="subcellular location">
    <subcellularLocation>
        <location evidence="1">Nucleus</location>
    </subcellularLocation>
</comment>
<dbReference type="Proteomes" id="UP000026915">
    <property type="component" value="Chromosome 3"/>
</dbReference>
<evidence type="ECO:0000256" key="3">
    <source>
        <dbReference type="ARBA" id="ARBA00023242"/>
    </source>
</evidence>
<name>A0A061GCR6_THECC</name>
<keyword evidence="7" id="KW-1185">Reference proteome</keyword>
<reference evidence="6 7" key="1">
    <citation type="journal article" date="2013" name="Genome Biol.">
        <title>The genome sequence of the most widely cultivated cacao type and its use to identify candidate genes regulating pod color.</title>
        <authorList>
            <person name="Motamayor J.C."/>
            <person name="Mockaitis K."/>
            <person name="Schmutz J."/>
            <person name="Haiminen N."/>
            <person name="Iii D.L."/>
            <person name="Cornejo O."/>
            <person name="Findley S.D."/>
            <person name="Zheng P."/>
            <person name="Utro F."/>
            <person name="Royaert S."/>
            <person name="Saski C."/>
            <person name="Jenkins J."/>
            <person name="Podicheti R."/>
            <person name="Zhao M."/>
            <person name="Scheffler B.E."/>
            <person name="Stack J.C."/>
            <person name="Feltus F.A."/>
            <person name="Mustiga G.M."/>
            <person name="Amores F."/>
            <person name="Phillips W."/>
            <person name="Marelli J.P."/>
            <person name="May G.D."/>
            <person name="Shapiro H."/>
            <person name="Ma J."/>
            <person name="Bustamante C.D."/>
            <person name="Schnell R.J."/>
            <person name="Main D."/>
            <person name="Gilbert D."/>
            <person name="Parida L."/>
            <person name="Kuhn D.N."/>
        </authorList>
    </citation>
    <scope>NUCLEOTIDE SEQUENCE [LARGE SCALE GENOMIC DNA]</scope>
    <source>
        <strain evidence="7">cv. Matina 1-6</strain>
    </source>
</reference>
<feature type="repeat" description="WD" evidence="5">
    <location>
        <begin position="25"/>
        <end position="57"/>
    </location>
</feature>
<dbReference type="SUPFAM" id="SSF50998">
    <property type="entry name" value="Quinoprotein alcohol dehydrogenase-like"/>
    <property type="match status" value="1"/>
</dbReference>
<dbReference type="GO" id="GO:0031124">
    <property type="term" value="P:mRNA 3'-end processing"/>
    <property type="evidence" value="ECO:0007669"/>
    <property type="project" value="InterPro"/>
</dbReference>
<dbReference type="PROSITE" id="PS50294">
    <property type="entry name" value="WD_REPEATS_REGION"/>
    <property type="match status" value="1"/>
</dbReference>
<dbReference type="InterPro" id="IPR001680">
    <property type="entry name" value="WD40_rpt"/>
</dbReference>
<evidence type="ECO:0000313" key="6">
    <source>
        <dbReference type="EMBL" id="EOY24849.1"/>
    </source>
</evidence>
<evidence type="ECO:0000256" key="1">
    <source>
        <dbReference type="ARBA" id="ARBA00004123"/>
    </source>
</evidence>
<dbReference type="HOGENOM" id="CLU_1790392_0_0_1"/>
<accession>A0A061GCR6</accession>